<keyword evidence="11" id="KW-1185">Reference proteome</keyword>
<keyword evidence="8" id="KW-0472">Membrane</keyword>
<dbReference type="InterPro" id="IPR040582">
    <property type="entry name" value="OB_MalK-like"/>
</dbReference>
<keyword evidence="7" id="KW-1278">Translocase</keyword>
<dbReference type="PANTHER" id="PTHR43875">
    <property type="entry name" value="MALTODEXTRIN IMPORT ATP-BINDING PROTEIN MSMX"/>
    <property type="match status" value="1"/>
</dbReference>
<proteinExistence type="inferred from homology"/>
<dbReference type="SMART" id="SM00382">
    <property type="entry name" value="AAA"/>
    <property type="match status" value="1"/>
</dbReference>
<evidence type="ECO:0000256" key="3">
    <source>
        <dbReference type="ARBA" id="ARBA00022448"/>
    </source>
</evidence>
<evidence type="ECO:0000256" key="6">
    <source>
        <dbReference type="ARBA" id="ARBA00022840"/>
    </source>
</evidence>
<dbReference type="PROSITE" id="PS50893">
    <property type="entry name" value="ABC_TRANSPORTER_2"/>
    <property type="match status" value="1"/>
</dbReference>
<keyword evidence="5" id="KW-0547">Nucleotide-binding</keyword>
<dbReference type="InterPro" id="IPR017871">
    <property type="entry name" value="ABC_transporter-like_CS"/>
</dbReference>
<feature type="domain" description="ABC transporter" evidence="9">
    <location>
        <begin position="17"/>
        <end position="247"/>
    </location>
</feature>
<evidence type="ECO:0000313" key="11">
    <source>
        <dbReference type="Proteomes" id="UP000215931"/>
    </source>
</evidence>
<dbReference type="GO" id="GO:0140359">
    <property type="term" value="F:ABC-type transporter activity"/>
    <property type="evidence" value="ECO:0007669"/>
    <property type="project" value="InterPro"/>
</dbReference>
<dbReference type="OrthoDB" id="8188565at2"/>
<evidence type="ECO:0000259" key="9">
    <source>
        <dbReference type="PROSITE" id="PS50893"/>
    </source>
</evidence>
<dbReference type="InterPro" id="IPR008995">
    <property type="entry name" value="Mo/tungstate-bd_C_term_dom"/>
</dbReference>
<evidence type="ECO:0000313" key="10">
    <source>
        <dbReference type="EMBL" id="PAP93420.1"/>
    </source>
</evidence>
<dbReference type="InterPro" id="IPR003593">
    <property type="entry name" value="AAA+_ATPase"/>
</dbReference>
<evidence type="ECO:0000256" key="5">
    <source>
        <dbReference type="ARBA" id="ARBA00022741"/>
    </source>
</evidence>
<dbReference type="SUPFAM" id="SSF52540">
    <property type="entry name" value="P-loop containing nucleoside triphosphate hydrolases"/>
    <property type="match status" value="1"/>
</dbReference>
<comment type="subcellular location">
    <subcellularLocation>
        <location evidence="1">Cell inner membrane</location>
        <topology evidence="1">Peripheral membrane protein</topology>
    </subcellularLocation>
</comment>
<evidence type="ECO:0000256" key="8">
    <source>
        <dbReference type="ARBA" id="ARBA00023136"/>
    </source>
</evidence>
<sequence length="372" mass="40897">MNVEERGIDTGHRAQRLSLRGLNKSFGAVHVVKDLSIDVAPGEFLVLLGPSGCGKTTGLRIIAGLETADSGQVVLGDTDVTDMLPKYRDVAMVFQSYALYPHKTVAENIDFPLKVRGVSKQERELAVRDAAAQVHMEDLLDRYPRQLSGGQRQRVALARAIVRRPSAFLMDEPLSNLDAKLRGFMRAELKRMQHQLGVTTVYVTHDQVEAMTLAHRVAIMDRGVLQQIGTPREVYDRPANLFVAGFMGSPPMNFLRGRIENNRFESQGVSLPVAPDKETMAKDVVMGFRAEDADIVKHGAGLFDATVYAAEPTGDVTLVTLVVGKESLSVKMPKDYDIDFDKAVAVHFPLDRGFLFDAHSGVRLAARLVSVS</sequence>
<keyword evidence="3" id="KW-0813">Transport</keyword>
<dbReference type="AlphaFoldDB" id="A0A271KCL4"/>
<dbReference type="Pfam" id="PF00005">
    <property type="entry name" value="ABC_tran"/>
    <property type="match status" value="1"/>
</dbReference>
<evidence type="ECO:0000256" key="2">
    <source>
        <dbReference type="ARBA" id="ARBA00005417"/>
    </source>
</evidence>
<dbReference type="PROSITE" id="PS00211">
    <property type="entry name" value="ABC_TRANSPORTER_1"/>
    <property type="match status" value="1"/>
</dbReference>
<accession>A0A271KCL4</accession>
<dbReference type="InterPro" id="IPR015855">
    <property type="entry name" value="ABC_transpr_MalK-like"/>
</dbReference>
<dbReference type="RefSeq" id="WP_095520361.1">
    <property type="nucleotide sequence ID" value="NZ_NPKH01000026.1"/>
</dbReference>
<dbReference type="Pfam" id="PF17912">
    <property type="entry name" value="OB_MalK"/>
    <property type="match status" value="1"/>
</dbReference>
<dbReference type="InterPro" id="IPR003439">
    <property type="entry name" value="ABC_transporter-like_ATP-bd"/>
</dbReference>
<evidence type="ECO:0000256" key="4">
    <source>
        <dbReference type="ARBA" id="ARBA00022475"/>
    </source>
</evidence>
<comment type="similarity">
    <text evidence="2">Belongs to the ABC transporter superfamily.</text>
</comment>
<dbReference type="GO" id="GO:0016887">
    <property type="term" value="F:ATP hydrolysis activity"/>
    <property type="evidence" value="ECO:0007669"/>
    <property type="project" value="InterPro"/>
</dbReference>
<dbReference type="SUPFAM" id="SSF50331">
    <property type="entry name" value="MOP-like"/>
    <property type="match status" value="1"/>
</dbReference>
<evidence type="ECO:0000256" key="1">
    <source>
        <dbReference type="ARBA" id="ARBA00004417"/>
    </source>
</evidence>
<dbReference type="Gene3D" id="3.40.50.300">
    <property type="entry name" value="P-loop containing nucleotide triphosphate hydrolases"/>
    <property type="match status" value="1"/>
</dbReference>
<dbReference type="EMBL" id="NPKH01000026">
    <property type="protein sequence ID" value="PAP93420.1"/>
    <property type="molecule type" value="Genomic_DNA"/>
</dbReference>
<keyword evidence="6 10" id="KW-0067">ATP-binding</keyword>
<gene>
    <name evidence="10" type="ORF">CIT31_21855</name>
</gene>
<reference evidence="10 11" key="1">
    <citation type="submission" date="2017-08" db="EMBL/GenBank/DDBJ databases">
        <title>Mesorhizobium wenxinae sp. nov., a novel rhizobial species isolated from root nodules of chickpea (Cicer arietinum L.).</title>
        <authorList>
            <person name="Zhang J."/>
        </authorList>
    </citation>
    <scope>NUCLEOTIDE SEQUENCE [LARGE SCALE GENOMIC DNA]</scope>
    <source>
        <strain evidence="11">WYCCWR 10019</strain>
    </source>
</reference>
<protein>
    <submittedName>
        <fullName evidence="10">ABC transporter ATP-binding protein</fullName>
    </submittedName>
</protein>
<dbReference type="GO" id="GO:0055052">
    <property type="term" value="C:ATP-binding cassette (ABC) transporter complex, substrate-binding subunit-containing"/>
    <property type="evidence" value="ECO:0007669"/>
    <property type="project" value="TreeGrafter"/>
</dbReference>
<name>A0A271KCL4_9HYPH</name>
<dbReference type="InterPro" id="IPR047641">
    <property type="entry name" value="ABC_transpr_MalK/UgpC-like"/>
</dbReference>
<evidence type="ECO:0000256" key="7">
    <source>
        <dbReference type="ARBA" id="ARBA00022967"/>
    </source>
</evidence>
<dbReference type="Gene3D" id="2.40.50.100">
    <property type="match status" value="1"/>
</dbReference>
<comment type="caution">
    <text evidence="10">The sequence shown here is derived from an EMBL/GenBank/DDBJ whole genome shotgun (WGS) entry which is preliminary data.</text>
</comment>
<dbReference type="CDD" id="cd03301">
    <property type="entry name" value="ABC_MalK_N"/>
    <property type="match status" value="1"/>
</dbReference>
<keyword evidence="4" id="KW-1003">Cell membrane</keyword>
<dbReference type="InterPro" id="IPR027417">
    <property type="entry name" value="P-loop_NTPase"/>
</dbReference>
<dbReference type="Gene3D" id="2.40.50.140">
    <property type="entry name" value="Nucleic acid-binding proteins"/>
    <property type="match status" value="1"/>
</dbReference>
<organism evidence="10 11">
    <name type="scientific">Mesorhizobium wenxiniae</name>
    <dbReference type="NCBI Taxonomy" id="2014805"/>
    <lineage>
        <taxon>Bacteria</taxon>
        <taxon>Pseudomonadati</taxon>
        <taxon>Pseudomonadota</taxon>
        <taxon>Alphaproteobacteria</taxon>
        <taxon>Hyphomicrobiales</taxon>
        <taxon>Phyllobacteriaceae</taxon>
        <taxon>Mesorhizobium</taxon>
    </lineage>
</organism>
<dbReference type="Proteomes" id="UP000215931">
    <property type="component" value="Unassembled WGS sequence"/>
</dbReference>
<dbReference type="InterPro" id="IPR012340">
    <property type="entry name" value="NA-bd_OB-fold"/>
</dbReference>
<dbReference type="GO" id="GO:0005524">
    <property type="term" value="F:ATP binding"/>
    <property type="evidence" value="ECO:0007669"/>
    <property type="project" value="UniProtKB-KW"/>
</dbReference>
<dbReference type="FunFam" id="3.40.50.300:FF:000042">
    <property type="entry name" value="Maltose/maltodextrin ABC transporter, ATP-binding protein"/>
    <property type="match status" value="1"/>
</dbReference>
<dbReference type="PANTHER" id="PTHR43875:SF15">
    <property type="entry name" value="TREHALOSE IMPORT ATP-BINDING PROTEIN SUGC"/>
    <property type="match status" value="1"/>
</dbReference>
<dbReference type="GO" id="GO:0008643">
    <property type="term" value="P:carbohydrate transport"/>
    <property type="evidence" value="ECO:0007669"/>
    <property type="project" value="InterPro"/>
</dbReference>